<accession>A0ABR1BRV2</accession>
<evidence type="ECO:0000313" key="2">
    <source>
        <dbReference type="Proteomes" id="UP001303046"/>
    </source>
</evidence>
<comment type="caution">
    <text evidence="1">The sequence shown here is derived from an EMBL/GenBank/DDBJ whole genome shotgun (WGS) entry which is preliminary data.</text>
</comment>
<proteinExistence type="predicted"/>
<name>A0ABR1BRV2_NECAM</name>
<keyword evidence="2" id="KW-1185">Reference proteome</keyword>
<protein>
    <submittedName>
        <fullName evidence="1">Uncharacterized protein</fullName>
    </submittedName>
</protein>
<evidence type="ECO:0000313" key="1">
    <source>
        <dbReference type="EMBL" id="KAK6729141.1"/>
    </source>
</evidence>
<dbReference type="Proteomes" id="UP001303046">
    <property type="component" value="Unassembled WGS sequence"/>
</dbReference>
<organism evidence="1 2">
    <name type="scientific">Necator americanus</name>
    <name type="common">Human hookworm</name>
    <dbReference type="NCBI Taxonomy" id="51031"/>
    <lineage>
        <taxon>Eukaryota</taxon>
        <taxon>Metazoa</taxon>
        <taxon>Ecdysozoa</taxon>
        <taxon>Nematoda</taxon>
        <taxon>Chromadorea</taxon>
        <taxon>Rhabditida</taxon>
        <taxon>Rhabditina</taxon>
        <taxon>Rhabditomorpha</taxon>
        <taxon>Strongyloidea</taxon>
        <taxon>Ancylostomatidae</taxon>
        <taxon>Bunostominae</taxon>
        <taxon>Necator</taxon>
    </lineage>
</organism>
<gene>
    <name evidence="1" type="primary">Necator_chrI.g2410</name>
    <name evidence="1" type="ORF">RB195_006282</name>
</gene>
<reference evidence="1 2" key="1">
    <citation type="submission" date="2023-08" db="EMBL/GenBank/DDBJ databases">
        <title>A Necator americanus chromosomal reference genome.</title>
        <authorList>
            <person name="Ilik V."/>
            <person name="Petrzelkova K.J."/>
            <person name="Pardy F."/>
            <person name="Fuh T."/>
            <person name="Niatou-Singa F.S."/>
            <person name="Gouil Q."/>
            <person name="Baker L."/>
            <person name="Ritchie M.E."/>
            <person name="Jex A.R."/>
            <person name="Gazzola D."/>
            <person name="Li H."/>
            <person name="Toshio Fujiwara R."/>
            <person name="Zhan B."/>
            <person name="Aroian R.V."/>
            <person name="Pafco B."/>
            <person name="Schwarz E.M."/>
        </authorList>
    </citation>
    <scope>NUCLEOTIDE SEQUENCE [LARGE SCALE GENOMIC DNA]</scope>
    <source>
        <strain evidence="1 2">Aroian</strain>
        <tissue evidence="1">Whole animal</tissue>
    </source>
</reference>
<sequence>MPPISEHIHSNLVTQRLQPASIHGQQHIEVSYCERRIQQHRRRKRNRNSINSTSSTFRLVIIRSRGHGTEYLMWSYAGVEVAFGCALSYCSAAEMEIAQAMLYLPCDPEVIIFRVDSFLEMDWADALSLSMELDSFVNLKENTWALLRLTLLLSTEYGTLQNAHLLL</sequence>
<dbReference type="EMBL" id="JAVFWL010000001">
    <property type="protein sequence ID" value="KAK6729141.1"/>
    <property type="molecule type" value="Genomic_DNA"/>
</dbReference>